<dbReference type="SUPFAM" id="SSF52047">
    <property type="entry name" value="RNI-like"/>
    <property type="match status" value="1"/>
</dbReference>
<dbReference type="Proteomes" id="UP001215598">
    <property type="component" value="Unassembled WGS sequence"/>
</dbReference>
<evidence type="ECO:0008006" key="5">
    <source>
        <dbReference type="Google" id="ProtNLM"/>
    </source>
</evidence>
<feature type="chain" id="PRO_5042165954" description="F-box domain-containing protein" evidence="2">
    <location>
        <begin position="20"/>
        <end position="438"/>
    </location>
</feature>
<comment type="caution">
    <text evidence="3">The sequence shown here is derived from an EMBL/GenBank/DDBJ whole genome shotgun (WGS) entry which is preliminary data.</text>
</comment>
<dbReference type="AlphaFoldDB" id="A0AAD7N2E1"/>
<name>A0AAD7N2E1_9AGAR</name>
<accession>A0AAD7N2E1</accession>
<evidence type="ECO:0000256" key="1">
    <source>
        <dbReference type="SAM" id="MobiDB-lite"/>
    </source>
</evidence>
<feature type="region of interest" description="Disordered" evidence="1">
    <location>
        <begin position="92"/>
        <end position="120"/>
    </location>
</feature>
<feature type="signal peptide" evidence="2">
    <location>
        <begin position="1"/>
        <end position="19"/>
    </location>
</feature>
<protein>
    <recommendedName>
        <fullName evidence="5">F-box domain-containing protein</fullName>
    </recommendedName>
</protein>
<gene>
    <name evidence="3" type="ORF">B0H16DRAFT_1693629</name>
</gene>
<organism evidence="3 4">
    <name type="scientific">Mycena metata</name>
    <dbReference type="NCBI Taxonomy" id="1033252"/>
    <lineage>
        <taxon>Eukaryota</taxon>
        <taxon>Fungi</taxon>
        <taxon>Dikarya</taxon>
        <taxon>Basidiomycota</taxon>
        <taxon>Agaricomycotina</taxon>
        <taxon>Agaricomycetes</taxon>
        <taxon>Agaricomycetidae</taxon>
        <taxon>Agaricales</taxon>
        <taxon>Marasmiineae</taxon>
        <taxon>Mycenaceae</taxon>
        <taxon>Mycena</taxon>
    </lineage>
</organism>
<keyword evidence="2" id="KW-0732">Signal</keyword>
<reference evidence="3" key="1">
    <citation type="submission" date="2023-03" db="EMBL/GenBank/DDBJ databases">
        <title>Massive genome expansion in bonnet fungi (Mycena s.s.) driven by repeated elements and novel gene families across ecological guilds.</title>
        <authorList>
            <consortium name="Lawrence Berkeley National Laboratory"/>
            <person name="Harder C.B."/>
            <person name="Miyauchi S."/>
            <person name="Viragh M."/>
            <person name="Kuo A."/>
            <person name="Thoen E."/>
            <person name="Andreopoulos B."/>
            <person name="Lu D."/>
            <person name="Skrede I."/>
            <person name="Drula E."/>
            <person name="Henrissat B."/>
            <person name="Morin E."/>
            <person name="Kohler A."/>
            <person name="Barry K."/>
            <person name="LaButti K."/>
            <person name="Morin E."/>
            <person name="Salamov A."/>
            <person name="Lipzen A."/>
            <person name="Mereny Z."/>
            <person name="Hegedus B."/>
            <person name="Baldrian P."/>
            <person name="Stursova M."/>
            <person name="Weitz H."/>
            <person name="Taylor A."/>
            <person name="Grigoriev I.V."/>
            <person name="Nagy L.G."/>
            <person name="Martin F."/>
            <person name="Kauserud H."/>
        </authorList>
    </citation>
    <scope>NUCLEOTIDE SEQUENCE</scope>
    <source>
        <strain evidence="3">CBHHK182m</strain>
    </source>
</reference>
<evidence type="ECO:0000313" key="3">
    <source>
        <dbReference type="EMBL" id="KAJ7742775.1"/>
    </source>
</evidence>
<dbReference type="Gene3D" id="3.80.10.10">
    <property type="entry name" value="Ribonuclease Inhibitor"/>
    <property type="match status" value="1"/>
</dbReference>
<dbReference type="InterPro" id="IPR032675">
    <property type="entry name" value="LRR_dom_sf"/>
</dbReference>
<dbReference type="EMBL" id="JARKIB010000093">
    <property type="protein sequence ID" value="KAJ7742775.1"/>
    <property type="molecule type" value="Genomic_DNA"/>
</dbReference>
<sequence>MSAQFHKLLVLLPVDIAYTTPPTPPFLSVYNAVVTTILDPSPGSPGAVRPFIPEGQPGRNLILAGFIWAPIVSYMKPKNLILRRRLANVEAESHSSSSPKEHRRLKEERRGSVSSGPRIPSYIPFSPSPLNLPLICRQWRNTACSTPRLWAALEADLSGGPGLTFHILVQEWLRRSRTGLSFLRLTLPYNHYSDSSRVVTLPFADRWTNLVSFHGTYLAPHECVDLLSRAPRLVDCEFDLITNLPFPSPSSKCPALNLQHLHLNPRGLGVNRVVQILDSLALPTLRSLKIGGAFQDFTTPLFCSFMERVPRLQNFDISLYGARYYGSCPNTLDTVPSLTSLRLLAAPATLFDILLRLTESPAFLPHITKITFLALSYVHWTDSFKKIYVDAVTSRSARLLEFELLLPRLPDPKVPSTISACISKFKKKGMHIHVGPRA</sequence>
<proteinExistence type="predicted"/>
<evidence type="ECO:0000256" key="2">
    <source>
        <dbReference type="SAM" id="SignalP"/>
    </source>
</evidence>
<keyword evidence="4" id="KW-1185">Reference proteome</keyword>
<evidence type="ECO:0000313" key="4">
    <source>
        <dbReference type="Proteomes" id="UP001215598"/>
    </source>
</evidence>